<keyword evidence="3" id="KW-1185">Reference proteome</keyword>
<keyword evidence="1" id="KW-0472">Membrane</keyword>
<sequence length="66" mass="6936">MSSTVTFIPIHKAKNNSAKKPFHLALIVNIGYASIISILLLSVVGCSTTQAFKPTASVIVGGHKTL</sequence>
<comment type="caution">
    <text evidence="2">The sequence shown here is derived from an EMBL/GenBank/DDBJ whole genome shotgun (WGS) entry which is preliminary data.</text>
</comment>
<evidence type="ECO:0000313" key="3">
    <source>
        <dbReference type="Proteomes" id="UP001461960"/>
    </source>
</evidence>
<accession>A0ABU9X8P9</accession>
<organism evidence="2 3">
    <name type="scientific">Psychrobacter saeujeotis</name>
    <dbReference type="NCBI Taxonomy" id="3143436"/>
    <lineage>
        <taxon>Bacteria</taxon>
        <taxon>Pseudomonadati</taxon>
        <taxon>Pseudomonadota</taxon>
        <taxon>Gammaproteobacteria</taxon>
        <taxon>Moraxellales</taxon>
        <taxon>Moraxellaceae</taxon>
        <taxon>Psychrobacter</taxon>
    </lineage>
</organism>
<protein>
    <recommendedName>
        <fullName evidence="4">Lipoprotein</fullName>
    </recommendedName>
</protein>
<dbReference type="Proteomes" id="UP001461960">
    <property type="component" value="Unassembled WGS sequence"/>
</dbReference>
<proteinExistence type="predicted"/>
<reference evidence="2 3" key="1">
    <citation type="submission" date="2024-05" db="EMBL/GenBank/DDBJ databases">
        <authorList>
            <person name="Kim H.-Y."/>
            <person name="Kim E."/>
            <person name="Cai Y."/>
            <person name="Yang S.-M."/>
            <person name="Lee W."/>
        </authorList>
    </citation>
    <scope>NUCLEOTIDE SEQUENCE [LARGE SCALE GENOMIC DNA]</scope>
    <source>
        <strain evidence="2 3">FBL11</strain>
    </source>
</reference>
<dbReference type="EMBL" id="JBDGHN010000002">
    <property type="protein sequence ID" value="MEN2751126.1"/>
    <property type="molecule type" value="Genomic_DNA"/>
</dbReference>
<gene>
    <name evidence="2" type="ORF">AAIR29_05700</name>
</gene>
<evidence type="ECO:0000256" key="1">
    <source>
        <dbReference type="SAM" id="Phobius"/>
    </source>
</evidence>
<keyword evidence="1" id="KW-1133">Transmembrane helix</keyword>
<evidence type="ECO:0000313" key="2">
    <source>
        <dbReference type="EMBL" id="MEN2751126.1"/>
    </source>
</evidence>
<feature type="transmembrane region" description="Helical" evidence="1">
    <location>
        <begin position="21"/>
        <end position="44"/>
    </location>
</feature>
<name>A0ABU9X8P9_9GAMM</name>
<keyword evidence="1" id="KW-0812">Transmembrane</keyword>
<evidence type="ECO:0008006" key="4">
    <source>
        <dbReference type="Google" id="ProtNLM"/>
    </source>
</evidence>
<dbReference type="RefSeq" id="WP_299220178.1">
    <property type="nucleotide sequence ID" value="NZ_JBDGHN010000002.1"/>
</dbReference>